<organism evidence="2 3">
    <name type="scientific">Roseomonas fluvialis</name>
    <dbReference type="NCBI Taxonomy" id="1750527"/>
    <lineage>
        <taxon>Bacteria</taxon>
        <taxon>Pseudomonadati</taxon>
        <taxon>Pseudomonadota</taxon>
        <taxon>Alphaproteobacteria</taxon>
        <taxon>Acetobacterales</taxon>
        <taxon>Roseomonadaceae</taxon>
        <taxon>Roseomonas</taxon>
    </lineage>
</organism>
<dbReference type="Proteomes" id="UP000831327">
    <property type="component" value="Chromosome"/>
</dbReference>
<reference evidence="2 3" key="1">
    <citation type="journal article" date="2016" name="Microbes Environ.">
        <title>Phylogenetically diverse aerobic anoxygenic phototrophic bacteria isolated from epilithic biofilms in Tama river, Japan.</title>
        <authorList>
            <person name="Hirose S."/>
            <person name="Matsuura K."/>
            <person name="Haruta S."/>
        </authorList>
    </citation>
    <scope>NUCLEOTIDE SEQUENCE [LARGE SCALE GENOMIC DNA]</scope>
    <source>
        <strain evidence="2 3">S08</strain>
    </source>
</reference>
<keyword evidence="1" id="KW-0472">Membrane</keyword>
<proteinExistence type="predicted"/>
<gene>
    <name evidence="2" type="ORF">Rmf_35630</name>
</gene>
<evidence type="ECO:0000256" key="1">
    <source>
        <dbReference type="SAM" id="Phobius"/>
    </source>
</evidence>
<feature type="transmembrane region" description="Helical" evidence="1">
    <location>
        <begin position="74"/>
        <end position="95"/>
    </location>
</feature>
<keyword evidence="3" id="KW-1185">Reference proteome</keyword>
<feature type="transmembrane region" description="Helical" evidence="1">
    <location>
        <begin position="45"/>
        <end position="68"/>
    </location>
</feature>
<evidence type="ECO:0000313" key="3">
    <source>
        <dbReference type="Proteomes" id="UP000831327"/>
    </source>
</evidence>
<evidence type="ECO:0008006" key="4">
    <source>
        <dbReference type="Google" id="ProtNLM"/>
    </source>
</evidence>
<feature type="transmembrane region" description="Helical" evidence="1">
    <location>
        <begin position="6"/>
        <end position="24"/>
    </location>
</feature>
<protein>
    <recommendedName>
        <fullName evidence="4">MFS transporter</fullName>
    </recommendedName>
</protein>
<evidence type="ECO:0000313" key="2">
    <source>
        <dbReference type="EMBL" id="BDG73634.1"/>
    </source>
</evidence>
<keyword evidence="1" id="KW-0812">Transmembrane</keyword>
<keyword evidence="1" id="KW-1133">Transmembrane helix</keyword>
<accession>A0ABN6P4Q9</accession>
<dbReference type="RefSeq" id="WP_244407852.1">
    <property type="nucleotide sequence ID" value="NZ_AP025637.1"/>
</dbReference>
<dbReference type="EMBL" id="AP025637">
    <property type="protein sequence ID" value="BDG73634.1"/>
    <property type="molecule type" value="Genomic_DNA"/>
</dbReference>
<sequence length="96" mass="10154">MSPQNSFVVTMAICLLNGLVSPMLPVVWHLHPVWMPELLPATREIVFYGASLIVSTATLLTAAVPAAIAERMGLSLQGAMMVWAGAAALLLLAGLR</sequence>
<name>A0ABN6P4Q9_9PROT</name>